<dbReference type="PROSITE" id="PS50102">
    <property type="entry name" value="RRM"/>
    <property type="match status" value="5"/>
</dbReference>
<dbReference type="SMART" id="SM00360">
    <property type="entry name" value="RRM"/>
    <property type="match status" value="6"/>
</dbReference>
<dbReference type="PANTHER" id="PTHR48039:SF5">
    <property type="entry name" value="RNA-BINDING PROTEIN 28"/>
    <property type="match status" value="1"/>
</dbReference>
<evidence type="ECO:0000313" key="9">
    <source>
        <dbReference type="EMBL" id="KAK0171034.1"/>
    </source>
</evidence>
<dbReference type="SUPFAM" id="SSF54928">
    <property type="entry name" value="RNA-binding domain, RBD"/>
    <property type="match status" value="5"/>
</dbReference>
<dbReference type="InterPro" id="IPR034418">
    <property type="entry name" value="RMB19_RRM1"/>
</dbReference>
<sequence length="893" mass="101080">MSRLIVKNLPPGITEKKFKEIFSAKGLVTDVQLKYTKEGKFRRFGFVGYKTEEQAKEALAYFDKTCIETARIIVESCAGLGDPSKPKAWSKYAPDSSAHSKLVQQENPPDKEKSKETKLEKKEKKKSKKITDNEEVKKALEKHKNDPLFSEFLETHAAKGVQDLLNTSSKSDDEKHEKDTDDEKVQSDNGNDENINEESIEKTSEEKVASKAISDLEYMKALKNKNNQSTEVEKSAIESTTHGSTKFFTVKIRGLGYNHKKKHIKQFFHPLKAKSIRVPQKIKGIAYVGFKTERHMNQALNKNKSFLEGKRIFVCKYEGEEKKQSTNLNDKESNPRWKQQQDALKNEETIAESGRIYVRNLSYVTTEDELRKIFEKYGPLVEVNLPIDKISRKPKGFGTITFMMPEHAVRAYSELDGTALNGRMLHLLPGKAKPSEIDINTEGLSFKEKKEIERRGMANSKHNWNTLFLGSNAVADAIASSYNTTKENVLQDTGNGTSVAVRLALGETQLVEETRKFLEENGVVLDAFNQPSEKRSNTVILVKNLPSDTKTYELREKFAVHGELGRVLMPPSGITALVEFLEPSEARKAFARLAYTKFKHLPLYLEWAPDNSLTPSTKKKNGVDKSSIQSKNKDKNVSSGNIESLPTNEPPESKDDQNDEDDEDEPEPDTTLFVKNLNFSTTDETLKKYFSKCGAVHYANVATKKDPNNPGEKLSMGYGFVRYKYKMDTDRALKQLQMTELEGKTLELKRSERTLKTDVATARKTSNITPQTGTKILIKNIPFQANASEITELFKAFGELKAVRLPKKMVGDEKHRGFGFVEYFTKNEAKRAFKTMCQSTHLYGRRLVLEWAQAVEDVADIRKRTAKHFHQEVSSKRSKKAVIDPESVGLAAE</sequence>
<gene>
    <name evidence="9" type="ORF">PV328_008800</name>
</gene>
<dbReference type="CDD" id="cd12564">
    <property type="entry name" value="RRM1_RBM19"/>
    <property type="match status" value="1"/>
</dbReference>
<evidence type="ECO:0000313" key="10">
    <source>
        <dbReference type="Proteomes" id="UP001168990"/>
    </source>
</evidence>
<dbReference type="EMBL" id="JAQQBS010000003">
    <property type="protein sequence ID" value="KAK0171034.1"/>
    <property type="molecule type" value="Genomic_DNA"/>
</dbReference>
<dbReference type="Proteomes" id="UP001168990">
    <property type="component" value="Unassembled WGS sequence"/>
</dbReference>
<dbReference type="InterPro" id="IPR000504">
    <property type="entry name" value="RRM_dom"/>
</dbReference>
<keyword evidence="5" id="KW-0539">Nucleus</keyword>
<dbReference type="GO" id="GO:0005634">
    <property type="term" value="C:nucleus"/>
    <property type="evidence" value="ECO:0007669"/>
    <property type="project" value="UniProtKB-SubCell"/>
</dbReference>
<dbReference type="InterPro" id="IPR034423">
    <property type="entry name" value="RBM19_RRM5"/>
</dbReference>
<feature type="domain" description="RRM" evidence="8">
    <location>
        <begin position="538"/>
        <end position="610"/>
    </location>
</feature>
<accession>A0AA39FKL4</accession>
<dbReference type="AlphaFoldDB" id="A0AA39FKL4"/>
<feature type="domain" description="RRM" evidence="8">
    <location>
        <begin position="774"/>
        <end position="854"/>
    </location>
</feature>
<reference evidence="9" key="2">
    <citation type="submission" date="2023-03" db="EMBL/GenBank/DDBJ databases">
        <authorList>
            <person name="Inwood S.N."/>
            <person name="Skelly J.G."/>
            <person name="Guhlin J."/>
            <person name="Harrop T.W.R."/>
            <person name="Goldson S.G."/>
            <person name="Dearden P.K."/>
        </authorList>
    </citation>
    <scope>NUCLEOTIDE SEQUENCE</scope>
    <source>
        <strain evidence="9">Irish</strain>
        <tissue evidence="9">Whole body</tissue>
    </source>
</reference>
<dbReference type="InterPro" id="IPR012677">
    <property type="entry name" value="Nucleotide-bd_a/b_plait_sf"/>
</dbReference>
<dbReference type="InterPro" id="IPR035979">
    <property type="entry name" value="RBD_domain_sf"/>
</dbReference>
<feature type="compositionally biased region" description="Basic and acidic residues" evidence="7">
    <location>
        <begin position="108"/>
        <end position="122"/>
    </location>
</feature>
<dbReference type="InterPro" id="IPR034421">
    <property type="entry name" value="RBM19_RRM6"/>
</dbReference>
<evidence type="ECO:0000256" key="7">
    <source>
        <dbReference type="SAM" id="MobiDB-lite"/>
    </source>
</evidence>
<evidence type="ECO:0000259" key="8">
    <source>
        <dbReference type="PROSITE" id="PS50102"/>
    </source>
</evidence>
<feature type="region of interest" description="Disordered" evidence="7">
    <location>
        <begin position="610"/>
        <end position="676"/>
    </location>
</feature>
<name>A0AA39FKL4_9HYME</name>
<dbReference type="FunFam" id="3.30.70.330:FF:000277">
    <property type="entry name" value="RNA binding motif protein 19"/>
    <property type="match status" value="1"/>
</dbReference>
<comment type="subcellular location">
    <subcellularLocation>
        <location evidence="1">Nucleus</location>
    </subcellularLocation>
</comment>
<evidence type="ECO:0000256" key="1">
    <source>
        <dbReference type="ARBA" id="ARBA00004123"/>
    </source>
</evidence>
<dbReference type="CDD" id="cd12571">
    <property type="entry name" value="RRM6_RBM19"/>
    <property type="match status" value="1"/>
</dbReference>
<proteinExistence type="inferred from homology"/>
<dbReference type="GO" id="GO:0003729">
    <property type="term" value="F:mRNA binding"/>
    <property type="evidence" value="ECO:0007669"/>
    <property type="project" value="TreeGrafter"/>
</dbReference>
<feature type="compositionally biased region" description="Polar residues" evidence="7">
    <location>
        <begin position="637"/>
        <end position="647"/>
    </location>
</feature>
<reference evidence="9" key="1">
    <citation type="journal article" date="2023" name="bioRxiv">
        <title>Scaffold-level genome assemblies of two parasitoid biocontrol wasps reveal the parthenogenesis mechanism and an associated novel virus.</title>
        <authorList>
            <person name="Inwood S."/>
            <person name="Skelly J."/>
            <person name="Guhlin J."/>
            <person name="Harrop T."/>
            <person name="Goldson S."/>
            <person name="Dearden P."/>
        </authorList>
    </citation>
    <scope>NUCLEOTIDE SEQUENCE</scope>
    <source>
        <strain evidence="9">Irish</strain>
        <tissue evidence="9">Whole body</tissue>
    </source>
</reference>
<dbReference type="CDD" id="cd12318">
    <property type="entry name" value="RRM5_RBM19_like"/>
    <property type="match status" value="1"/>
</dbReference>
<comment type="similarity">
    <text evidence="2">Belongs to the RRM MRD1 family.</text>
</comment>
<protein>
    <recommendedName>
        <fullName evidence="8">RRM domain-containing protein</fullName>
    </recommendedName>
</protein>
<keyword evidence="10" id="KW-1185">Reference proteome</keyword>
<feature type="domain" description="RRM" evidence="8">
    <location>
        <begin position="670"/>
        <end position="753"/>
    </location>
</feature>
<feature type="compositionally biased region" description="Polar residues" evidence="7">
    <location>
        <begin position="97"/>
        <end position="107"/>
    </location>
</feature>
<dbReference type="FunFam" id="3.30.70.330:FF:000738">
    <property type="entry name" value="RNA-binding motif protein 19"/>
    <property type="match status" value="1"/>
</dbReference>
<evidence type="ECO:0000256" key="4">
    <source>
        <dbReference type="ARBA" id="ARBA00022884"/>
    </source>
</evidence>
<organism evidence="9 10">
    <name type="scientific">Microctonus aethiopoides</name>
    <dbReference type="NCBI Taxonomy" id="144406"/>
    <lineage>
        <taxon>Eukaryota</taxon>
        <taxon>Metazoa</taxon>
        <taxon>Ecdysozoa</taxon>
        <taxon>Arthropoda</taxon>
        <taxon>Hexapoda</taxon>
        <taxon>Insecta</taxon>
        <taxon>Pterygota</taxon>
        <taxon>Neoptera</taxon>
        <taxon>Endopterygota</taxon>
        <taxon>Hymenoptera</taxon>
        <taxon>Apocrita</taxon>
        <taxon>Ichneumonoidea</taxon>
        <taxon>Braconidae</taxon>
        <taxon>Euphorinae</taxon>
        <taxon>Microctonus</taxon>
    </lineage>
</organism>
<dbReference type="InterPro" id="IPR051945">
    <property type="entry name" value="RRM_MRD1_RNA_proc_ribogen"/>
</dbReference>
<feature type="region of interest" description="Disordered" evidence="7">
    <location>
        <begin position="82"/>
        <end position="136"/>
    </location>
</feature>
<feature type="compositionally biased region" description="Acidic residues" evidence="7">
    <location>
        <begin position="657"/>
        <end position="668"/>
    </location>
</feature>
<evidence type="ECO:0000256" key="2">
    <source>
        <dbReference type="ARBA" id="ARBA00008033"/>
    </source>
</evidence>
<comment type="caution">
    <text evidence="9">The sequence shown here is derived from an EMBL/GenBank/DDBJ whole genome shotgun (WGS) entry which is preliminary data.</text>
</comment>
<dbReference type="PANTHER" id="PTHR48039">
    <property type="entry name" value="RNA-BINDING MOTIF PROTEIN 14B"/>
    <property type="match status" value="1"/>
</dbReference>
<evidence type="ECO:0000256" key="5">
    <source>
        <dbReference type="ARBA" id="ARBA00023242"/>
    </source>
</evidence>
<evidence type="ECO:0000256" key="6">
    <source>
        <dbReference type="PROSITE-ProRule" id="PRU00176"/>
    </source>
</evidence>
<dbReference type="Pfam" id="PF00076">
    <property type="entry name" value="RRM_1"/>
    <property type="match status" value="6"/>
</dbReference>
<feature type="domain" description="RRM" evidence="8">
    <location>
        <begin position="2"/>
        <end position="79"/>
    </location>
</feature>
<evidence type="ECO:0000256" key="3">
    <source>
        <dbReference type="ARBA" id="ARBA00022737"/>
    </source>
</evidence>
<feature type="domain" description="RRM" evidence="8">
    <location>
        <begin position="354"/>
        <end position="432"/>
    </location>
</feature>
<dbReference type="Gene3D" id="3.30.70.330">
    <property type="match status" value="6"/>
</dbReference>
<keyword evidence="3" id="KW-0677">Repeat</keyword>
<feature type="compositionally biased region" description="Basic and acidic residues" evidence="7">
    <location>
        <begin position="170"/>
        <end position="186"/>
    </location>
</feature>
<keyword evidence="4 6" id="KW-0694">RNA-binding</keyword>
<feature type="region of interest" description="Disordered" evidence="7">
    <location>
        <begin position="165"/>
        <end position="206"/>
    </location>
</feature>